<organism evidence="1 2">
    <name type="scientific">Xylaria curta</name>
    <dbReference type="NCBI Taxonomy" id="42375"/>
    <lineage>
        <taxon>Eukaryota</taxon>
        <taxon>Fungi</taxon>
        <taxon>Dikarya</taxon>
        <taxon>Ascomycota</taxon>
        <taxon>Pezizomycotina</taxon>
        <taxon>Sordariomycetes</taxon>
        <taxon>Xylariomycetidae</taxon>
        <taxon>Xylariales</taxon>
        <taxon>Xylariaceae</taxon>
        <taxon>Xylaria</taxon>
    </lineage>
</organism>
<name>A0ACC1NZU1_9PEZI</name>
<proteinExistence type="predicted"/>
<keyword evidence="2" id="KW-1185">Reference proteome</keyword>
<dbReference type="EMBL" id="JAPDGR010001202">
    <property type="protein sequence ID" value="KAJ2984906.1"/>
    <property type="molecule type" value="Genomic_DNA"/>
</dbReference>
<sequence length="1367" mass="150179">MRAGGSPDVEKYAARRAAQQEQSQQIQQQQMSDLPFRNAPQQNVNASLYPWSQRRLSFTSNVPSPFPRYGAAVNSISSKEGDIYIMGGLINSSTVKGDLWMIEAGGNLTCYPLATTAEAPGPRVGHAALLVGNAFIVYGGDTKIDETDILDETLYLLNTSTRQWSRALPAGPRPSGRYGHSLNIVNSKIYIFGGQVEGYFMNDLSAFDLNQLQMPNNRWEILIESSEIDAPPTGKEPPPRTNHSMITYNDKMYLFGGTNGKVWFNDVWCYDPPTNMWTQLDCIGYIPSPREGHSAALIDDVMYIFGGRGRNGEDLGDLAAFRISSRRWYTFQNMGPTPSPRSGHSMTAVGKSIVVVGGEPSSDTNQVNDLAVVYVLDTTKIRYPNDAQIQSNTQKLQQARRPSGESTSGRGPSSREGSNGPDPRRLPGGPTSPTTRGPSGGDMSGPPPVSNGISKLPRAPGASTPSGPPPQGQPPRPTVDTNSANRRVRNTSIERIEREAAGSGSVSAGSLAQSPASREVIKEESPTTNGRRTPNQQSRSASRTDNVSADIPKPKSSRQGRGQGSVDSSTEPTLKSVANRPSSPPPPTRQTSNLLSRRVSNRNSQTVALLKELDSARNRNAWYASELELARKSGYTPNATLSPALEGRAVETFDDEDKPLIEALLAMRQELANVQSSVDKQAVLAAKQIADAERQRDAAIREAVYAKAKMAAHIGSTGGTSQAEAARGVDGGEHSAELSRKLAAALNLQKEFQSNLSRAASDLSAEKRARQLADETLEATQKRMTELESYKQETSLEIERLRAELHITQREAREQSVIATDAVGATRLLRIEKEEFEAKYNEAAGNTKEQSDTAVPTRGCRVKATALKTELEARTAEVDAVSQRLRDVEELAERNAAEAQAHRQAVLSGLDKLASDPGKVNRADAERITVLQSQVSEANSLVKKHQQEADAAADKLRSAEERIAGLEAYQEQSSREGVTIRRQLQSALKDTQSLQALNTDLKNQLANQQLETNAMTVQYNTLKNILEERGISPTGPSRVRGIGSRTDSPDVTRAIELERQLAEAVAAHEETKQSFKAQAEETEAAYRDRIVQLEDDYQSAVHYVKGTEKMLKRMKEELAKSMADNSRLQNENFDLEARVGASDSSAANDWEAERLTLEKKIETLEEEMKVSAAHLEKQLAEVRRELEAVKQERDIATKSHEDVLQQLAAREKDLDQLQQENTVIEKRALEAEEKVSLLLDQVETSVGNYRRRSRMNSDPNANNLTMNGKGHARQESSEAESLYGELGDARNSAALENLAIELDSLRSHWETRNKSYRLSNAFDFETPKRDDEGHGLGLSESLADWRKRLDNEERESDDRAVKGSSGR</sequence>
<accession>A0ACC1NZU1</accession>
<protein>
    <submittedName>
        <fullName evidence="1">Uncharacterized protein</fullName>
    </submittedName>
</protein>
<reference evidence="1" key="1">
    <citation type="submission" date="2022-10" db="EMBL/GenBank/DDBJ databases">
        <title>Genome Sequence of Xylaria curta.</title>
        <authorList>
            <person name="Buettner E."/>
        </authorList>
    </citation>
    <scope>NUCLEOTIDE SEQUENCE</scope>
    <source>
        <strain evidence="1">Babe10</strain>
    </source>
</reference>
<evidence type="ECO:0000313" key="1">
    <source>
        <dbReference type="EMBL" id="KAJ2984906.1"/>
    </source>
</evidence>
<comment type="caution">
    <text evidence="1">The sequence shown here is derived from an EMBL/GenBank/DDBJ whole genome shotgun (WGS) entry which is preliminary data.</text>
</comment>
<evidence type="ECO:0000313" key="2">
    <source>
        <dbReference type="Proteomes" id="UP001143856"/>
    </source>
</evidence>
<dbReference type="Proteomes" id="UP001143856">
    <property type="component" value="Unassembled WGS sequence"/>
</dbReference>
<gene>
    <name evidence="1" type="ORF">NUW58_g5816</name>
</gene>